<dbReference type="PROSITE" id="PS51257">
    <property type="entry name" value="PROKAR_LIPOPROTEIN"/>
    <property type="match status" value="1"/>
</dbReference>
<name>A0A059GB07_9PROT</name>
<dbReference type="OrthoDB" id="9821891at2"/>
<accession>A0A059GB07</accession>
<gene>
    <name evidence="2" type="ORF">HOC_04312</name>
</gene>
<proteinExistence type="predicted"/>
<feature type="signal peptide" evidence="1">
    <location>
        <begin position="1"/>
        <end position="18"/>
    </location>
</feature>
<evidence type="ECO:0000313" key="2">
    <source>
        <dbReference type="EMBL" id="KDA03673.1"/>
    </source>
</evidence>
<feature type="chain" id="PRO_5001573761" description="Lipoprotein" evidence="1">
    <location>
        <begin position="19"/>
        <end position="169"/>
    </location>
</feature>
<dbReference type="Proteomes" id="UP000024942">
    <property type="component" value="Unassembled WGS sequence"/>
</dbReference>
<keyword evidence="3" id="KW-1185">Reference proteome</keyword>
<evidence type="ECO:0008006" key="4">
    <source>
        <dbReference type="Google" id="ProtNLM"/>
    </source>
</evidence>
<evidence type="ECO:0000313" key="3">
    <source>
        <dbReference type="Proteomes" id="UP000024942"/>
    </source>
</evidence>
<sequence length="169" mass="19198">MMPRIGLLFMMVFLSACAKQPPPVDDALCQDAPAIKKAIKSDQLNYVPDHVLNPPLNAPEPSLLDPIKIRPCDVVALDIQTWGEHPNGRLLRNSFDKIDGEGRLEFVSETWERSFVRNTDDDSYHVAVQTRKFYLVTSAKPVTWQIYYSHESDTVWMAPDLLMSAQLEP</sequence>
<evidence type="ECO:0000256" key="1">
    <source>
        <dbReference type="SAM" id="SignalP"/>
    </source>
</evidence>
<dbReference type="AlphaFoldDB" id="A0A059GB07"/>
<organism evidence="2 3">
    <name type="scientific">Hyphomonas oceanitis SCH89</name>
    <dbReference type="NCBI Taxonomy" id="1280953"/>
    <lineage>
        <taxon>Bacteria</taxon>
        <taxon>Pseudomonadati</taxon>
        <taxon>Pseudomonadota</taxon>
        <taxon>Alphaproteobacteria</taxon>
        <taxon>Hyphomonadales</taxon>
        <taxon>Hyphomonadaceae</taxon>
        <taxon>Hyphomonas</taxon>
    </lineage>
</organism>
<keyword evidence="1" id="KW-0732">Signal</keyword>
<dbReference type="RefSeq" id="WP_156950374.1">
    <property type="nucleotide sequence ID" value="NZ_ARYL01000004.1"/>
</dbReference>
<comment type="caution">
    <text evidence="2">The sequence shown here is derived from an EMBL/GenBank/DDBJ whole genome shotgun (WGS) entry which is preliminary data.</text>
</comment>
<reference evidence="2 3" key="1">
    <citation type="journal article" date="2014" name="Antonie Van Leeuwenhoek">
        <title>Hyphomonas beringensis sp. nov. and Hyphomonas chukchiensis sp. nov., isolated from surface seawater of the Bering Sea and Chukchi Sea.</title>
        <authorList>
            <person name="Li C."/>
            <person name="Lai Q."/>
            <person name="Li G."/>
            <person name="Dong C."/>
            <person name="Wang J."/>
            <person name="Liao Y."/>
            <person name="Shao Z."/>
        </authorList>
    </citation>
    <scope>NUCLEOTIDE SEQUENCE [LARGE SCALE GENOMIC DNA]</scope>
    <source>
        <strain evidence="2 3">SCH89</strain>
    </source>
</reference>
<dbReference type="EMBL" id="ARYL01000004">
    <property type="protein sequence ID" value="KDA03673.1"/>
    <property type="molecule type" value="Genomic_DNA"/>
</dbReference>
<protein>
    <recommendedName>
        <fullName evidence="4">Lipoprotein</fullName>
    </recommendedName>
</protein>